<dbReference type="EMBL" id="QPFP01000034">
    <property type="protein sequence ID" value="TEB28183.1"/>
    <property type="molecule type" value="Genomic_DNA"/>
</dbReference>
<dbReference type="InterPro" id="IPR056884">
    <property type="entry name" value="NPHP3-like_N"/>
</dbReference>
<evidence type="ECO:0000313" key="4">
    <source>
        <dbReference type="EMBL" id="TEB28183.1"/>
    </source>
</evidence>
<sequence length="619" mass="69107">MATPEERNPATASGIIPEDQVLRSPSLRLHSTTTNYYGTVNHVGHAENTNFGVNYGCIISQARMQGIPSPATPSSEAMRPLPDASHTRNRRASPPDSICLPGTRTKTIQRILSWSEGATRSPSETHEPRRTHILWLCGPVGCGKSAIAQSVAEMVERRRCLAASFFFFRGSGSRGKFERFALTLAAQIAVAIPEAKPYINAALRDGAGLPGASVAVQLECLVYRPIEAVASLAHESTHRPTSYLIVLDGLDECGDREDVEDFLDHMLAFFEENPSIPLRFLISSRIEEHIRERIDSTQVEVVDLSDHGADSDIRVLVDHTFEVASKRNRVLRSLGYLWPDEEEVEELIEHADGSFIFIRTLLNYILGLSTSRDDGLTPMDRFTHALGMHPGLDGLYSETLQRAQHIPHFMVVVFTIALLYSPLSISDVSRLLNLPTYRVVTVLIPLQAIVRIPGTDEGDPVTLFHTSLRDFVLDEQRSAAFFPMEWRAQHKDWIAHRCIELQAKYGAAPLDYAVAHWKEHWAAMAAGHETFARQVDWIFDLGHALVQETGFSTILSTFYLSLEASLVLYHRVLHHPQLDISPFLPPVTLSKKDSRTQSATVRKGRTRRLEVGPDFVTSD</sequence>
<proteinExistence type="predicted"/>
<dbReference type="SUPFAM" id="SSF52540">
    <property type="entry name" value="P-loop containing nucleoside triphosphate hydrolases"/>
    <property type="match status" value="1"/>
</dbReference>
<dbReference type="STRING" id="71717.A0A4Y7T211"/>
<feature type="region of interest" description="Disordered" evidence="2">
    <location>
        <begin position="66"/>
        <end position="102"/>
    </location>
</feature>
<dbReference type="Gene3D" id="3.40.50.300">
    <property type="entry name" value="P-loop containing nucleotide triphosphate hydrolases"/>
    <property type="match status" value="1"/>
</dbReference>
<dbReference type="InterPro" id="IPR027417">
    <property type="entry name" value="P-loop_NTPase"/>
</dbReference>
<evidence type="ECO:0000313" key="5">
    <source>
        <dbReference type="Proteomes" id="UP000298030"/>
    </source>
</evidence>
<accession>A0A4Y7T211</accession>
<dbReference type="OrthoDB" id="4760524at2759"/>
<keyword evidence="1" id="KW-0677">Repeat</keyword>
<dbReference type="Proteomes" id="UP000298030">
    <property type="component" value="Unassembled WGS sequence"/>
</dbReference>
<protein>
    <recommendedName>
        <fullName evidence="3">Nephrocystin 3-like N-terminal domain-containing protein</fullName>
    </recommendedName>
</protein>
<organism evidence="4 5">
    <name type="scientific">Coprinellus micaceus</name>
    <name type="common">Glistening ink-cap mushroom</name>
    <name type="synonym">Coprinus micaceus</name>
    <dbReference type="NCBI Taxonomy" id="71717"/>
    <lineage>
        <taxon>Eukaryota</taxon>
        <taxon>Fungi</taxon>
        <taxon>Dikarya</taxon>
        <taxon>Basidiomycota</taxon>
        <taxon>Agaricomycotina</taxon>
        <taxon>Agaricomycetes</taxon>
        <taxon>Agaricomycetidae</taxon>
        <taxon>Agaricales</taxon>
        <taxon>Agaricineae</taxon>
        <taxon>Psathyrellaceae</taxon>
        <taxon>Coprinellus</taxon>
    </lineage>
</organism>
<evidence type="ECO:0000256" key="2">
    <source>
        <dbReference type="SAM" id="MobiDB-lite"/>
    </source>
</evidence>
<name>A0A4Y7T211_COPMI</name>
<keyword evidence="5" id="KW-1185">Reference proteome</keyword>
<evidence type="ECO:0000259" key="3">
    <source>
        <dbReference type="Pfam" id="PF24883"/>
    </source>
</evidence>
<evidence type="ECO:0000256" key="1">
    <source>
        <dbReference type="ARBA" id="ARBA00022737"/>
    </source>
</evidence>
<comment type="caution">
    <text evidence="4">The sequence shown here is derived from an EMBL/GenBank/DDBJ whole genome shotgun (WGS) entry which is preliminary data.</text>
</comment>
<dbReference type="PANTHER" id="PTHR10039:SF14">
    <property type="entry name" value="NACHT DOMAIN-CONTAINING PROTEIN"/>
    <property type="match status" value="1"/>
</dbReference>
<reference evidence="4 5" key="1">
    <citation type="journal article" date="2019" name="Nat. Ecol. Evol.">
        <title>Megaphylogeny resolves global patterns of mushroom evolution.</title>
        <authorList>
            <person name="Varga T."/>
            <person name="Krizsan K."/>
            <person name="Foldi C."/>
            <person name="Dima B."/>
            <person name="Sanchez-Garcia M."/>
            <person name="Sanchez-Ramirez S."/>
            <person name="Szollosi G.J."/>
            <person name="Szarkandi J.G."/>
            <person name="Papp V."/>
            <person name="Albert L."/>
            <person name="Andreopoulos W."/>
            <person name="Angelini C."/>
            <person name="Antonin V."/>
            <person name="Barry K.W."/>
            <person name="Bougher N.L."/>
            <person name="Buchanan P."/>
            <person name="Buyck B."/>
            <person name="Bense V."/>
            <person name="Catcheside P."/>
            <person name="Chovatia M."/>
            <person name="Cooper J."/>
            <person name="Damon W."/>
            <person name="Desjardin D."/>
            <person name="Finy P."/>
            <person name="Geml J."/>
            <person name="Haridas S."/>
            <person name="Hughes K."/>
            <person name="Justo A."/>
            <person name="Karasinski D."/>
            <person name="Kautmanova I."/>
            <person name="Kiss B."/>
            <person name="Kocsube S."/>
            <person name="Kotiranta H."/>
            <person name="LaButti K.M."/>
            <person name="Lechner B.E."/>
            <person name="Liimatainen K."/>
            <person name="Lipzen A."/>
            <person name="Lukacs Z."/>
            <person name="Mihaltcheva S."/>
            <person name="Morgado L.N."/>
            <person name="Niskanen T."/>
            <person name="Noordeloos M.E."/>
            <person name="Ohm R.A."/>
            <person name="Ortiz-Santana B."/>
            <person name="Ovrebo C."/>
            <person name="Racz N."/>
            <person name="Riley R."/>
            <person name="Savchenko A."/>
            <person name="Shiryaev A."/>
            <person name="Soop K."/>
            <person name="Spirin V."/>
            <person name="Szebenyi C."/>
            <person name="Tomsovsky M."/>
            <person name="Tulloss R.E."/>
            <person name="Uehling J."/>
            <person name="Grigoriev I.V."/>
            <person name="Vagvolgyi C."/>
            <person name="Papp T."/>
            <person name="Martin F.M."/>
            <person name="Miettinen O."/>
            <person name="Hibbett D.S."/>
            <person name="Nagy L.G."/>
        </authorList>
    </citation>
    <scope>NUCLEOTIDE SEQUENCE [LARGE SCALE GENOMIC DNA]</scope>
    <source>
        <strain evidence="4 5">FP101781</strain>
    </source>
</reference>
<gene>
    <name evidence="4" type="ORF">FA13DRAFT_1666428</name>
</gene>
<dbReference type="Pfam" id="PF24883">
    <property type="entry name" value="NPHP3_N"/>
    <property type="match status" value="1"/>
</dbReference>
<dbReference type="PANTHER" id="PTHR10039">
    <property type="entry name" value="AMELOGENIN"/>
    <property type="match status" value="1"/>
</dbReference>
<feature type="domain" description="Nephrocystin 3-like N-terminal" evidence="3">
    <location>
        <begin position="127"/>
        <end position="285"/>
    </location>
</feature>
<dbReference type="AlphaFoldDB" id="A0A4Y7T211"/>